<dbReference type="InterPro" id="IPR027329">
    <property type="entry name" value="TPX2_C"/>
</dbReference>
<dbReference type="RefSeq" id="XP_026669298.1">
    <property type="nucleotide sequence ID" value="XM_026813497.1"/>
</dbReference>
<feature type="domain" description="TPX2 C-terminal" evidence="7">
    <location>
        <begin position="804"/>
        <end position="877"/>
    </location>
</feature>
<keyword evidence="5" id="KW-0175">Coiled coil</keyword>
<evidence type="ECO:0000313" key="14">
    <source>
        <dbReference type="RefSeq" id="XP_026669296.1"/>
    </source>
</evidence>
<dbReference type="RefSeq" id="XP_026669297.1">
    <property type="nucleotide sequence ID" value="XM_026813496.1"/>
</dbReference>
<evidence type="ECO:0000313" key="9">
    <source>
        <dbReference type="Proteomes" id="UP000694925"/>
    </source>
</evidence>
<dbReference type="Pfam" id="PF12214">
    <property type="entry name" value="TPX2_importin"/>
    <property type="match status" value="1"/>
</dbReference>
<feature type="compositionally biased region" description="Polar residues" evidence="6">
    <location>
        <begin position="340"/>
        <end position="353"/>
    </location>
</feature>
<evidence type="ECO:0000256" key="1">
    <source>
        <dbReference type="ARBA" id="ARBA00004245"/>
    </source>
</evidence>
<dbReference type="RefSeq" id="XP_026669296.1">
    <property type="nucleotide sequence ID" value="XM_026813495.1"/>
</dbReference>
<evidence type="ECO:0000259" key="7">
    <source>
        <dbReference type="Pfam" id="PF06886"/>
    </source>
</evidence>
<evidence type="ECO:0000313" key="11">
    <source>
        <dbReference type="RefSeq" id="XP_026669293.1"/>
    </source>
</evidence>
<evidence type="ECO:0000313" key="12">
    <source>
        <dbReference type="RefSeq" id="XP_026669294.1"/>
    </source>
</evidence>
<proteinExistence type="inferred from homology"/>
<feature type="compositionally biased region" description="Polar residues" evidence="6">
    <location>
        <begin position="391"/>
        <end position="400"/>
    </location>
</feature>
<feature type="compositionally biased region" description="Basic and acidic residues" evidence="6">
    <location>
        <begin position="375"/>
        <end position="390"/>
    </location>
</feature>
<feature type="compositionally biased region" description="Basic and acidic residues" evidence="6">
    <location>
        <begin position="741"/>
        <end position="763"/>
    </location>
</feature>
<evidence type="ECO:0000313" key="16">
    <source>
        <dbReference type="RefSeq" id="XP_026669298.1"/>
    </source>
</evidence>
<feature type="compositionally biased region" description="Basic and acidic residues" evidence="6">
    <location>
        <begin position="511"/>
        <end position="520"/>
    </location>
</feature>
<evidence type="ECO:0000256" key="6">
    <source>
        <dbReference type="SAM" id="MobiDB-lite"/>
    </source>
</evidence>
<name>A0AAJ7S0S1_9HYME</name>
<gene>
    <name evidence="10 11 12 13 14 15 16 17" type="primary">LOC108624950</name>
</gene>
<evidence type="ECO:0000313" key="17">
    <source>
        <dbReference type="RefSeq" id="XP_026669300.1"/>
    </source>
</evidence>
<dbReference type="RefSeq" id="XP_026669295.1">
    <property type="nucleotide sequence ID" value="XM_026813494.1"/>
</dbReference>
<feature type="region of interest" description="Disordered" evidence="6">
    <location>
        <begin position="872"/>
        <end position="895"/>
    </location>
</feature>
<sequence length="895" mass="102217">MMDNCCAPQWADFMHSPQMFCEDYFEKEHEVHEPQIHMKCIKKYNFPTPSKDVHDESNNETKFDDSLEDKPPVNTAYFIPHDPKKENMRKESLLRNLKLNEKSNKIHQTWSVSITELTSTFKVSTAEDKNKPMLPERIRKRLMEPRKIQPRNVKKDNLQGKKQAETDIPEEKLSDKTAPKTDNNLKKRRSFGRSQPKVLTCQYRRKSLLNSTRSNKFVSLAEAVSKYQNGTPQRFRTLSNKPANPLMRIKRSSMKLTLPVSPALRCKKRTRQTTVLSQEEREKQQIEELKKNQIKAKPVPVNILKGPSVLKKVPKKPPTIAEEFHFSQPRKKTNEDKDQGNTGPVTHSMSATNVVEDKDDSEPISKRTRQSLHASVKEKSNNKEQKDDAITRSTSSSNVTLRKANICTDSPGKKTRHTVLHVNVQDNKKEQKASAPVARSTSASNVIAKKENICTDSPGKKTRHTLPVQENKKDPKTSATVTRSTSASNVIIRKENICTESPGKKTRHTLHSQDNKKEQKAPVVRSTSASNVIAKKENSNTNSSDRKTRQTSLQEINEKIKKGGVSVTRSISASNIKKTNACTDLSVKKTRHAVLHKSLQEKQQKKGVPIVRSVSASSINRKKETGESSKCNFEARNKEFQAKKEEKLKNLQEMNKIKAEFHARPAPKFARLPFAVKETKKKPVITTCPFSFEQRNKNLAKKKEELVKQKQDEATKTYVFHANPTPNFKPVTVHGWSKENLRNKEKDTKEPAKRAKSCSDQENRQPNVMINANKRPETKSANKLQNNKAVKNNADTDKLKVAKFELKTDKRAKNRTEFDEKLKKKEQEMAMKKFEEEKNRLLQEKMEIAEIRRMMETKARPMPVYKPMVAVKSMKPPTSPHSPALGVRNRAKSAS</sequence>
<dbReference type="GeneID" id="108624950"/>
<dbReference type="InterPro" id="IPR027330">
    <property type="entry name" value="TPX2_central_dom"/>
</dbReference>
<keyword evidence="9" id="KW-1185">Reference proteome</keyword>
<keyword evidence="3" id="KW-0963">Cytoplasm</keyword>
<evidence type="ECO:0000256" key="4">
    <source>
        <dbReference type="ARBA" id="ARBA00023212"/>
    </source>
</evidence>
<evidence type="ECO:0000256" key="2">
    <source>
        <dbReference type="ARBA" id="ARBA00005885"/>
    </source>
</evidence>
<dbReference type="RefSeq" id="XP_026669294.1">
    <property type="nucleotide sequence ID" value="XM_026813493.1"/>
</dbReference>
<protein>
    <submittedName>
        <fullName evidence="10 11">Probable replication factor C subunit 1</fullName>
    </submittedName>
</protein>
<dbReference type="AlphaFoldDB" id="A0AAJ7S0S1"/>
<feature type="region of interest" description="Disordered" evidence="6">
    <location>
        <begin position="51"/>
        <end position="72"/>
    </location>
</feature>
<dbReference type="KEGG" id="ccal:108624950"/>
<feature type="region of interest" description="Disordered" evidence="6">
    <location>
        <begin position="140"/>
        <end position="197"/>
    </location>
</feature>
<dbReference type="GO" id="GO:0005856">
    <property type="term" value="C:cytoskeleton"/>
    <property type="evidence" value="ECO:0007669"/>
    <property type="project" value="UniProtKB-SubCell"/>
</dbReference>
<comment type="similarity">
    <text evidence="2">Belongs to the TPX2 family.</text>
</comment>
<dbReference type="RefSeq" id="XP_017880060.1">
    <property type="nucleotide sequence ID" value="XM_018024571.2"/>
</dbReference>
<dbReference type="RefSeq" id="XP_026669293.1">
    <property type="nucleotide sequence ID" value="XM_026813492.1"/>
</dbReference>
<evidence type="ECO:0000259" key="8">
    <source>
        <dbReference type="Pfam" id="PF12214"/>
    </source>
</evidence>
<dbReference type="Pfam" id="PF06886">
    <property type="entry name" value="TPX2"/>
    <property type="match status" value="1"/>
</dbReference>
<feature type="compositionally biased region" description="Basic and acidic residues" evidence="6">
    <location>
        <begin position="534"/>
        <end position="548"/>
    </location>
</feature>
<keyword evidence="4" id="KW-0206">Cytoskeleton</keyword>
<feature type="compositionally biased region" description="Basic and acidic residues" evidence="6">
    <location>
        <begin position="140"/>
        <end position="185"/>
    </location>
</feature>
<dbReference type="Proteomes" id="UP000694925">
    <property type="component" value="Unplaced"/>
</dbReference>
<accession>A0AAJ7S0S1</accession>
<evidence type="ECO:0000256" key="3">
    <source>
        <dbReference type="ARBA" id="ARBA00022490"/>
    </source>
</evidence>
<feature type="domain" description="TPX2 central" evidence="8">
    <location>
        <begin position="254"/>
        <end position="337"/>
    </location>
</feature>
<evidence type="ECO:0000313" key="15">
    <source>
        <dbReference type="RefSeq" id="XP_026669297.1"/>
    </source>
</evidence>
<dbReference type="RefSeq" id="XP_026669300.1">
    <property type="nucleotide sequence ID" value="XM_026813499.1"/>
</dbReference>
<evidence type="ECO:0000256" key="5">
    <source>
        <dbReference type="SAM" id="Coils"/>
    </source>
</evidence>
<organism evidence="9 16">
    <name type="scientific">Ceratina calcarata</name>
    <dbReference type="NCBI Taxonomy" id="156304"/>
    <lineage>
        <taxon>Eukaryota</taxon>
        <taxon>Metazoa</taxon>
        <taxon>Ecdysozoa</taxon>
        <taxon>Arthropoda</taxon>
        <taxon>Hexapoda</taxon>
        <taxon>Insecta</taxon>
        <taxon>Pterygota</taxon>
        <taxon>Neoptera</taxon>
        <taxon>Endopterygota</taxon>
        <taxon>Hymenoptera</taxon>
        <taxon>Apocrita</taxon>
        <taxon>Aculeata</taxon>
        <taxon>Apoidea</taxon>
        <taxon>Anthophila</taxon>
        <taxon>Apidae</taxon>
        <taxon>Ceratina</taxon>
        <taxon>Zadontomerus</taxon>
    </lineage>
</organism>
<evidence type="ECO:0000313" key="10">
    <source>
        <dbReference type="RefSeq" id="XP_017880060.1"/>
    </source>
</evidence>
<feature type="region of interest" description="Disordered" evidence="6">
    <location>
        <begin position="453"/>
        <end position="551"/>
    </location>
</feature>
<evidence type="ECO:0000313" key="13">
    <source>
        <dbReference type="RefSeq" id="XP_026669295.1"/>
    </source>
</evidence>
<feature type="region of interest" description="Disordered" evidence="6">
    <location>
        <begin position="741"/>
        <end position="769"/>
    </location>
</feature>
<feature type="compositionally biased region" description="Low complexity" evidence="6">
    <location>
        <begin position="477"/>
        <end position="488"/>
    </location>
</feature>
<reference evidence="10 11" key="1">
    <citation type="submission" date="2025-04" db="UniProtKB">
        <authorList>
            <consortium name="RefSeq"/>
        </authorList>
    </citation>
    <scope>IDENTIFICATION</scope>
    <source>
        <tissue evidence="10 11">Whole body</tissue>
    </source>
</reference>
<comment type="subcellular location">
    <subcellularLocation>
        <location evidence="1">Cytoplasm</location>
        <location evidence="1">Cytoskeleton</location>
    </subcellularLocation>
</comment>
<feature type="region of interest" description="Disordered" evidence="6">
    <location>
        <begin position="310"/>
        <end position="415"/>
    </location>
</feature>
<feature type="coiled-coil region" evidence="5">
    <location>
        <begin position="824"/>
        <end position="854"/>
    </location>
</feature>
<feature type="compositionally biased region" description="Basic and acidic residues" evidence="6">
    <location>
        <begin position="51"/>
        <end position="71"/>
    </location>
</feature>